<dbReference type="Pfam" id="PF00512">
    <property type="entry name" value="HisKA"/>
    <property type="match status" value="1"/>
</dbReference>
<feature type="domain" description="Histidine kinase" evidence="10">
    <location>
        <begin position="523"/>
        <end position="739"/>
    </location>
</feature>
<dbReference type="PROSITE" id="PS50005">
    <property type="entry name" value="TPR"/>
    <property type="match status" value="1"/>
</dbReference>
<dbReference type="InterPro" id="IPR036097">
    <property type="entry name" value="HisK_dim/P_sf"/>
</dbReference>
<accession>A0ABS5VR62</accession>
<sequence>MSTIISKLRISLLLLFLLHFVNISYGQHKLDSLKAAAIHYITQDTLRVNTLIELSEQYYWAGSYEQALEASKSAQTLAHRIKFEKGEGEAWLTSGHAYLRKGEYDSALNDLDKAEAIFLKVKEHLKLANTYLYKGQVNDLLASYSQALNYYKLAKDVVDQHPNEQMLVKILNSYGITNYNKGSYETALDYYLQTLKKSEHFSDKMYYASTLNNIGVVHVTLNQYDEALKYFLKYLETMRTLGRKQNIAVALLNVGEAYINLDNNRQGIHYLDSALFIYKEINDKRGISLANSNLGDGYKNLKEYAIAEKHYKEAIAIATSIKSEESLVKALIGASELYLSTGDKQKMTGVLEHATNTAKRIGSVLWLEKAYLLRSKLDSANGDYKDAYLAYKQYASLSDSLFNERKSQQVAQMRELFESEKKDKEILLLQEAKKLEEVKASGNQRILALSVAFLVLIIACILYWVYHKFRHTLILERKNQKILYAYKELKILMDRVELQNKMLAAKNETLEDLHREKDGLIGIVAHDLRSPLNKIAGLAEILKENQRLNSEDGEIVKIIQKVCKDGNGLIRDLLDINQFEHCEELNVSSVDIKEYTQNLVNHYSHQLKRKALNLTLNCKTDLNLVTDIGYLTRILDNILTNAIKFSPLHRNIYFTISSEHEGMVKMIIRDEGQGFHSKDLPYLFRKFKKLSAKPTAGESSTGLGLSIVKSLTEKIKGTIRVESEWGKGATFILEFPREISLGMSSTHETVALSAER</sequence>
<evidence type="ECO:0000256" key="2">
    <source>
        <dbReference type="ARBA" id="ARBA00012438"/>
    </source>
</evidence>
<dbReference type="InterPro" id="IPR003661">
    <property type="entry name" value="HisK_dim/P_dom"/>
</dbReference>
<evidence type="ECO:0000256" key="1">
    <source>
        <dbReference type="ARBA" id="ARBA00000085"/>
    </source>
</evidence>
<evidence type="ECO:0000259" key="10">
    <source>
        <dbReference type="PROSITE" id="PS50109"/>
    </source>
</evidence>
<dbReference type="InterPro" id="IPR005467">
    <property type="entry name" value="His_kinase_dom"/>
</dbReference>
<dbReference type="PANTHER" id="PTHR43711:SF31">
    <property type="entry name" value="HISTIDINE KINASE"/>
    <property type="match status" value="1"/>
</dbReference>
<dbReference type="InterPro" id="IPR019734">
    <property type="entry name" value="TPR_rpt"/>
</dbReference>
<dbReference type="PROSITE" id="PS50109">
    <property type="entry name" value="HIS_KIN"/>
    <property type="match status" value="1"/>
</dbReference>
<evidence type="ECO:0000256" key="3">
    <source>
        <dbReference type="ARBA" id="ARBA00022553"/>
    </source>
</evidence>
<dbReference type="Proteomes" id="UP000772618">
    <property type="component" value="Unassembled WGS sequence"/>
</dbReference>
<dbReference type="InterPro" id="IPR036890">
    <property type="entry name" value="HATPase_C_sf"/>
</dbReference>
<keyword evidence="7" id="KW-0802">TPR repeat</keyword>
<keyword evidence="9" id="KW-1133">Transmembrane helix</keyword>
<dbReference type="SMART" id="SM00028">
    <property type="entry name" value="TPR"/>
    <property type="match status" value="7"/>
</dbReference>
<dbReference type="SUPFAM" id="SSF48452">
    <property type="entry name" value="TPR-like"/>
    <property type="match status" value="2"/>
</dbReference>
<dbReference type="InterPro" id="IPR050736">
    <property type="entry name" value="Sensor_HK_Regulatory"/>
</dbReference>
<dbReference type="Gene3D" id="1.25.40.10">
    <property type="entry name" value="Tetratricopeptide repeat domain"/>
    <property type="match status" value="3"/>
</dbReference>
<dbReference type="PANTHER" id="PTHR43711">
    <property type="entry name" value="TWO-COMPONENT HISTIDINE KINASE"/>
    <property type="match status" value="1"/>
</dbReference>
<keyword evidence="9" id="KW-0812">Transmembrane</keyword>
<evidence type="ECO:0000256" key="6">
    <source>
        <dbReference type="ARBA" id="ARBA00023012"/>
    </source>
</evidence>
<keyword evidence="9" id="KW-0472">Membrane</keyword>
<dbReference type="SMART" id="SM00388">
    <property type="entry name" value="HisKA"/>
    <property type="match status" value="1"/>
</dbReference>
<evidence type="ECO:0000256" key="8">
    <source>
        <dbReference type="SAM" id="Coils"/>
    </source>
</evidence>
<comment type="caution">
    <text evidence="11">The sequence shown here is derived from an EMBL/GenBank/DDBJ whole genome shotgun (WGS) entry which is preliminary data.</text>
</comment>
<protein>
    <recommendedName>
        <fullName evidence="2">histidine kinase</fullName>
        <ecNumber evidence="2">2.7.13.3</ecNumber>
    </recommendedName>
</protein>
<dbReference type="InterPro" id="IPR004358">
    <property type="entry name" value="Sig_transdc_His_kin-like_C"/>
</dbReference>
<keyword evidence="3" id="KW-0597">Phosphoprotein</keyword>
<keyword evidence="6" id="KW-0902">Two-component regulatory system</keyword>
<reference evidence="11 12" key="1">
    <citation type="submission" date="2021-05" db="EMBL/GenBank/DDBJ databases">
        <title>A Polyphasic approach of four new species of the genus Ohtaekwangia: Ohtaekwangia histidinii sp. nov., Ohtaekwangia cretensis sp. nov., Ohtaekwangia indiensis sp. nov., Ohtaekwangia reichenbachii sp. nov. from diverse environment.</title>
        <authorList>
            <person name="Octaviana S."/>
        </authorList>
    </citation>
    <scope>NUCLEOTIDE SEQUENCE [LARGE SCALE GENOMIC DNA]</scope>
    <source>
        <strain evidence="11 12">PWU20</strain>
    </source>
</reference>
<dbReference type="Gene3D" id="3.30.565.10">
    <property type="entry name" value="Histidine kinase-like ATPase, C-terminal domain"/>
    <property type="match status" value="1"/>
</dbReference>
<gene>
    <name evidence="11" type="ORF">KK060_08595</name>
</gene>
<dbReference type="SMART" id="SM00387">
    <property type="entry name" value="HATPase_c"/>
    <property type="match status" value="1"/>
</dbReference>
<evidence type="ECO:0000313" key="12">
    <source>
        <dbReference type="Proteomes" id="UP000772618"/>
    </source>
</evidence>
<evidence type="ECO:0000256" key="5">
    <source>
        <dbReference type="ARBA" id="ARBA00022777"/>
    </source>
</evidence>
<dbReference type="Gene3D" id="1.10.287.130">
    <property type="match status" value="1"/>
</dbReference>
<dbReference type="SUPFAM" id="SSF47384">
    <property type="entry name" value="Homodimeric domain of signal transducing histidine kinase"/>
    <property type="match status" value="1"/>
</dbReference>
<keyword evidence="12" id="KW-1185">Reference proteome</keyword>
<dbReference type="EC" id="2.7.13.3" evidence="2"/>
<dbReference type="SUPFAM" id="SSF55874">
    <property type="entry name" value="ATPase domain of HSP90 chaperone/DNA topoisomerase II/histidine kinase"/>
    <property type="match status" value="1"/>
</dbReference>
<dbReference type="RefSeq" id="WP_254153299.1">
    <property type="nucleotide sequence ID" value="NZ_JAHESD010000014.1"/>
</dbReference>
<feature type="coiled-coil region" evidence="8">
    <location>
        <begin position="486"/>
        <end position="516"/>
    </location>
</feature>
<feature type="transmembrane region" description="Helical" evidence="9">
    <location>
        <begin position="446"/>
        <end position="466"/>
    </location>
</feature>
<feature type="repeat" description="TPR" evidence="7">
    <location>
        <begin position="208"/>
        <end position="241"/>
    </location>
</feature>
<proteinExistence type="predicted"/>
<evidence type="ECO:0000256" key="9">
    <source>
        <dbReference type="SAM" id="Phobius"/>
    </source>
</evidence>
<dbReference type="InterPro" id="IPR003594">
    <property type="entry name" value="HATPase_dom"/>
</dbReference>
<dbReference type="Pfam" id="PF13424">
    <property type="entry name" value="TPR_12"/>
    <property type="match status" value="2"/>
</dbReference>
<organism evidence="11 12">
    <name type="scientific">Chryseosolibacter indicus</name>
    <dbReference type="NCBI Taxonomy" id="2782351"/>
    <lineage>
        <taxon>Bacteria</taxon>
        <taxon>Pseudomonadati</taxon>
        <taxon>Bacteroidota</taxon>
        <taxon>Cytophagia</taxon>
        <taxon>Cytophagales</taxon>
        <taxon>Chryseotaleaceae</taxon>
        <taxon>Chryseosolibacter</taxon>
    </lineage>
</organism>
<keyword evidence="4" id="KW-0808">Transferase</keyword>
<evidence type="ECO:0000256" key="4">
    <source>
        <dbReference type="ARBA" id="ARBA00022679"/>
    </source>
</evidence>
<dbReference type="CDD" id="cd00082">
    <property type="entry name" value="HisKA"/>
    <property type="match status" value="1"/>
</dbReference>
<dbReference type="EMBL" id="JAHESD010000014">
    <property type="protein sequence ID" value="MBT1703334.1"/>
    <property type="molecule type" value="Genomic_DNA"/>
</dbReference>
<keyword evidence="5" id="KW-0418">Kinase</keyword>
<evidence type="ECO:0000256" key="7">
    <source>
        <dbReference type="PROSITE-ProRule" id="PRU00339"/>
    </source>
</evidence>
<keyword evidence="8" id="KW-0175">Coiled coil</keyword>
<name>A0ABS5VR62_9BACT</name>
<dbReference type="PRINTS" id="PR00344">
    <property type="entry name" value="BCTRLSENSOR"/>
</dbReference>
<evidence type="ECO:0000313" key="11">
    <source>
        <dbReference type="EMBL" id="MBT1703334.1"/>
    </source>
</evidence>
<comment type="catalytic activity">
    <reaction evidence="1">
        <text>ATP + protein L-histidine = ADP + protein N-phospho-L-histidine.</text>
        <dbReference type="EC" id="2.7.13.3"/>
    </reaction>
</comment>
<dbReference type="InterPro" id="IPR011990">
    <property type="entry name" value="TPR-like_helical_dom_sf"/>
</dbReference>
<dbReference type="Pfam" id="PF02518">
    <property type="entry name" value="HATPase_c"/>
    <property type="match status" value="1"/>
</dbReference>